<evidence type="ECO:0000256" key="2">
    <source>
        <dbReference type="ARBA" id="ARBA00034247"/>
    </source>
</evidence>
<dbReference type="InterPro" id="IPR029787">
    <property type="entry name" value="Nucleotide_cyclase"/>
</dbReference>
<dbReference type="Proteomes" id="UP000193200">
    <property type="component" value="Unassembled WGS sequence"/>
</dbReference>
<dbReference type="InterPro" id="IPR050469">
    <property type="entry name" value="Diguanylate_Cyclase"/>
</dbReference>
<dbReference type="InterPro" id="IPR000160">
    <property type="entry name" value="GGDEF_dom"/>
</dbReference>
<dbReference type="PANTHER" id="PTHR45138:SF9">
    <property type="entry name" value="DIGUANYLATE CYCLASE DGCM-RELATED"/>
    <property type="match status" value="1"/>
</dbReference>
<dbReference type="NCBIfam" id="TIGR00254">
    <property type="entry name" value="GGDEF"/>
    <property type="match status" value="1"/>
</dbReference>
<dbReference type="FunFam" id="3.30.70.270:FF:000001">
    <property type="entry name" value="Diguanylate cyclase domain protein"/>
    <property type="match status" value="1"/>
</dbReference>
<dbReference type="PANTHER" id="PTHR45138">
    <property type="entry name" value="REGULATORY COMPONENTS OF SENSORY TRANSDUCTION SYSTEM"/>
    <property type="match status" value="1"/>
</dbReference>
<dbReference type="SMART" id="SM00267">
    <property type="entry name" value="GGDEF"/>
    <property type="match status" value="1"/>
</dbReference>
<dbReference type="RefSeq" id="WP_085883065.1">
    <property type="nucleotide sequence ID" value="NZ_FWFR01000001.1"/>
</dbReference>
<keyword evidence="4" id="KW-0808">Transferase</keyword>
<reference evidence="4 5" key="1">
    <citation type="submission" date="2017-03" db="EMBL/GenBank/DDBJ databases">
        <authorList>
            <person name="Afonso C.L."/>
            <person name="Miller P.J."/>
            <person name="Scott M.A."/>
            <person name="Spackman E."/>
            <person name="Goraichik I."/>
            <person name="Dimitrov K.M."/>
            <person name="Suarez D.L."/>
            <person name="Swayne D.E."/>
        </authorList>
    </citation>
    <scope>NUCLEOTIDE SEQUENCE [LARGE SCALE GENOMIC DNA]</scope>
    <source>
        <strain evidence="4 5">CECT 7691</strain>
    </source>
</reference>
<evidence type="ECO:0000313" key="4">
    <source>
        <dbReference type="EMBL" id="SLN43806.1"/>
    </source>
</evidence>
<dbReference type="Pfam" id="PF00990">
    <property type="entry name" value="GGDEF"/>
    <property type="match status" value="1"/>
</dbReference>
<evidence type="ECO:0000313" key="5">
    <source>
        <dbReference type="Proteomes" id="UP000193200"/>
    </source>
</evidence>
<dbReference type="InterPro" id="IPR043128">
    <property type="entry name" value="Rev_trsase/Diguanyl_cyclase"/>
</dbReference>
<proteinExistence type="predicted"/>
<feature type="domain" description="GGDEF" evidence="3">
    <location>
        <begin position="105"/>
        <end position="234"/>
    </location>
</feature>
<evidence type="ECO:0000259" key="3">
    <source>
        <dbReference type="PROSITE" id="PS50887"/>
    </source>
</evidence>
<dbReference type="GO" id="GO:0052621">
    <property type="term" value="F:diguanylate cyclase activity"/>
    <property type="evidence" value="ECO:0007669"/>
    <property type="project" value="UniProtKB-EC"/>
</dbReference>
<dbReference type="OrthoDB" id="9793210at2"/>
<sequence>MSHVAIAENFGSTVFPVFDGQLGPDAERLNALLKRTKLGNAADRRLIEEVLAFAATAEQRLIQQESRIAELKSISMSDELTGLLNRRGLMDNLNRTIAAARRHGEGGVVVFLDVDNLKTINDECGHDIGDAAIRHVARVLAENVRASDFVARVGGDEFVVVLVRADRKQGLVKAARLQEALASSPLHIGKKELPLGASVGASAFDGSAEAEDVLRSADLAMYRDKRNRRRCRTN</sequence>
<dbReference type="Gene3D" id="3.30.70.270">
    <property type="match status" value="1"/>
</dbReference>
<dbReference type="CDD" id="cd01949">
    <property type="entry name" value="GGDEF"/>
    <property type="match status" value="1"/>
</dbReference>
<dbReference type="EMBL" id="FWFR01000001">
    <property type="protein sequence ID" value="SLN43806.1"/>
    <property type="molecule type" value="Genomic_DNA"/>
</dbReference>
<protein>
    <recommendedName>
        <fullName evidence="1">diguanylate cyclase</fullName>
        <ecNumber evidence="1">2.7.7.65</ecNumber>
    </recommendedName>
</protein>
<accession>A0A1Y5SML8</accession>
<dbReference type="FunCoup" id="A0A1Y5SML8">
    <property type="interactions" value="122"/>
</dbReference>
<keyword evidence="5" id="KW-1185">Reference proteome</keyword>
<dbReference type="InParanoid" id="A0A1Y5SML8"/>
<gene>
    <name evidence="4" type="primary">dosC</name>
    <name evidence="4" type="ORF">OCH7691_01835</name>
</gene>
<name>A0A1Y5SML8_9PROT</name>
<dbReference type="SUPFAM" id="SSF55073">
    <property type="entry name" value="Nucleotide cyclase"/>
    <property type="match status" value="1"/>
</dbReference>
<dbReference type="EC" id="2.7.7.65" evidence="1"/>
<comment type="catalytic activity">
    <reaction evidence="2">
        <text>2 GTP = 3',3'-c-di-GMP + 2 diphosphate</text>
        <dbReference type="Rhea" id="RHEA:24898"/>
        <dbReference type="ChEBI" id="CHEBI:33019"/>
        <dbReference type="ChEBI" id="CHEBI:37565"/>
        <dbReference type="ChEBI" id="CHEBI:58805"/>
        <dbReference type="EC" id="2.7.7.65"/>
    </reaction>
</comment>
<organism evidence="4 5">
    <name type="scientific">Oceanibacterium hippocampi</name>
    <dbReference type="NCBI Taxonomy" id="745714"/>
    <lineage>
        <taxon>Bacteria</taxon>
        <taxon>Pseudomonadati</taxon>
        <taxon>Pseudomonadota</taxon>
        <taxon>Alphaproteobacteria</taxon>
        <taxon>Sneathiellales</taxon>
        <taxon>Sneathiellaceae</taxon>
        <taxon>Oceanibacterium</taxon>
    </lineage>
</organism>
<dbReference type="PROSITE" id="PS50887">
    <property type="entry name" value="GGDEF"/>
    <property type="match status" value="1"/>
</dbReference>
<dbReference type="AlphaFoldDB" id="A0A1Y5SML8"/>
<keyword evidence="4" id="KW-0548">Nucleotidyltransferase</keyword>
<evidence type="ECO:0000256" key="1">
    <source>
        <dbReference type="ARBA" id="ARBA00012528"/>
    </source>
</evidence>